<dbReference type="SMART" id="SM00829">
    <property type="entry name" value="PKS_ER"/>
    <property type="match status" value="1"/>
</dbReference>
<dbReference type="SUPFAM" id="SSF50129">
    <property type="entry name" value="GroES-like"/>
    <property type="match status" value="1"/>
</dbReference>
<dbReference type="GO" id="GO:0003960">
    <property type="term" value="F:quinone reductase (NADPH) activity"/>
    <property type="evidence" value="ECO:0007669"/>
    <property type="project" value="UniProtKB-EC"/>
</dbReference>
<dbReference type="Gene3D" id="3.40.50.720">
    <property type="entry name" value="NAD(P)-binding Rossmann-like Domain"/>
    <property type="match status" value="1"/>
</dbReference>
<reference evidence="3 4" key="1">
    <citation type="submission" date="2014-03" db="EMBL/GenBank/DDBJ databases">
        <title>Genomics of Bifidobacteria.</title>
        <authorList>
            <person name="Ventura M."/>
            <person name="Milani C."/>
            <person name="Lugli G.A."/>
        </authorList>
    </citation>
    <scope>NUCLEOTIDE SEQUENCE [LARGE SCALE GENOMIC DNA]</scope>
    <source>
        <strain evidence="3 4">LMG 10738</strain>
    </source>
</reference>
<protein>
    <submittedName>
        <fullName evidence="3">Alcohol dehydrogenase</fullName>
        <ecNumber evidence="3">1.6.5.5</ecNumber>
    </submittedName>
</protein>
<sequence length="329" mass="34770">MKAYVLEDASCVTLGSVTLDEVPMPEPGPGEALVKVHAVGLNPVDCKLVASHDDAWTYPHVLGLDAAGEIVALGEGVDDHWKVGMRVSCHGDLRRNGSFAQYVAEPTYALALIPEGVTYETAAGLLCSAMTAYQAINRKPNLNLVRTALIQGGSGAVGGIALQLAKMHGVTTFTTCSTGKMDAVRELEPDAVIDYRTEDVSTRIDELTDGMGVDLVVDTVSAVEATRDLDRLAYNGQLVSIVGTPEPQPGALFERALSVEMVNLGGAHASGNPAEQRDLGTIATDLLQMASMGRIDPLVHTVLPFERLTDGLALLTDHQVTGKVVVTLD</sequence>
<proteinExistence type="predicted"/>
<evidence type="ECO:0000313" key="4">
    <source>
        <dbReference type="Proteomes" id="UP000029067"/>
    </source>
</evidence>
<evidence type="ECO:0000259" key="2">
    <source>
        <dbReference type="SMART" id="SM00829"/>
    </source>
</evidence>
<dbReference type="PANTHER" id="PTHR44154">
    <property type="entry name" value="QUINONE OXIDOREDUCTASE"/>
    <property type="match status" value="1"/>
</dbReference>
<dbReference type="InterPro" id="IPR036291">
    <property type="entry name" value="NAD(P)-bd_dom_sf"/>
</dbReference>
<accession>A0A087AM15</accession>
<organism evidence="3 4">
    <name type="scientific">Bifidobacterium cuniculi</name>
    <dbReference type="NCBI Taxonomy" id="1688"/>
    <lineage>
        <taxon>Bacteria</taxon>
        <taxon>Bacillati</taxon>
        <taxon>Actinomycetota</taxon>
        <taxon>Actinomycetes</taxon>
        <taxon>Bifidobacteriales</taxon>
        <taxon>Bifidobacteriaceae</taxon>
        <taxon>Bifidobacterium</taxon>
    </lineage>
</organism>
<dbReference type="InterPro" id="IPR020843">
    <property type="entry name" value="ER"/>
</dbReference>
<dbReference type="SUPFAM" id="SSF51735">
    <property type="entry name" value="NAD(P)-binding Rossmann-fold domains"/>
    <property type="match status" value="1"/>
</dbReference>
<dbReference type="EMBL" id="JGYV01000024">
    <property type="protein sequence ID" value="KFI59815.1"/>
    <property type="molecule type" value="Genomic_DNA"/>
</dbReference>
<comment type="caution">
    <text evidence="3">The sequence shown here is derived from an EMBL/GenBank/DDBJ whole genome shotgun (WGS) entry which is preliminary data.</text>
</comment>
<dbReference type="RefSeq" id="WP_033516349.1">
    <property type="nucleotide sequence ID" value="NZ_JGYV01000024.1"/>
</dbReference>
<dbReference type="InterPro" id="IPR011032">
    <property type="entry name" value="GroES-like_sf"/>
</dbReference>
<dbReference type="Proteomes" id="UP000029067">
    <property type="component" value="Unassembled WGS sequence"/>
</dbReference>
<dbReference type="STRING" id="1688.BCUN_1582"/>
<feature type="domain" description="Enoyl reductase (ER)" evidence="2">
    <location>
        <begin position="12"/>
        <end position="326"/>
    </location>
</feature>
<dbReference type="InterPro" id="IPR013154">
    <property type="entry name" value="ADH-like_N"/>
</dbReference>
<dbReference type="OrthoDB" id="3175656at2"/>
<name>A0A087AM15_9BIFI</name>
<keyword evidence="1" id="KW-0521">NADP</keyword>
<keyword evidence="3" id="KW-0560">Oxidoreductase</keyword>
<keyword evidence="4" id="KW-1185">Reference proteome</keyword>
<dbReference type="Pfam" id="PF08240">
    <property type="entry name" value="ADH_N"/>
    <property type="match status" value="1"/>
</dbReference>
<dbReference type="AlphaFoldDB" id="A0A087AM15"/>
<dbReference type="EC" id="1.6.5.5" evidence="3"/>
<dbReference type="PANTHER" id="PTHR44154:SF1">
    <property type="entry name" value="QUINONE OXIDOREDUCTASE"/>
    <property type="match status" value="1"/>
</dbReference>
<gene>
    <name evidence="3" type="ORF">BCUN_1582</name>
</gene>
<dbReference type="Gene3D" id="3.90.180.10">
    <property type="entry name" value="Medium-chain alcohol dehydrogenases, catalytic domain"/>
    <property type="match status" value="1"/>
</dbReference>
<dbReference type="InterPro" id="IPR051603">
    <property type="entry name" value="Zinc-ADH_QOR/CCCR"/>
</dbReference>
<evidence type="ECO:0000256" key="1">
    <source>
        <dbReference type="ARBA" id="ARBA00022857"/>
    </source>
</evidence>
<dbReference type="CDD" id="cd08271">
    <property type="entry name" value="MDR5"/>
    <property type="match status" value="1"/>
</dbReference>
<evidence type="ECO:0000313" key="3">
    <source>
        <dbReference type="EMBL" id="KFI59815.1"/>
    </source>
</evidence>
<dbReference type="eggNOG" id="COG0604">
    <property type="taxonomic scope" value="Bacteria"/>
</dbReference>
<dbReference type="Pfam" id="PF13602">
    <property type="entry name" value="ADH_zinc_N_2"/>
    <property type="match status" value="1"/>
</dbReference>